<reference evidence="1 2" key="1">
    <citation type="submission" date="2023-11" db="EMBL/GenBank/DDBJ databases">
        <authorList>
            <person name="Cook R."/>
            <person name="Crisci M."/>
            <person name="Pye H."/>
            <person name="Adriaenssens E."/>
            <person name="Santini J."/>
        </authorList>
    </citation>
    <scope>NUCLEOTIDE SEQUENCE [LARGE SCALE GENOMIC DNA]</scope>
    <source>
        <strain evidence="1">Lak_Megaphage_Sonny</strain>
    </source>
</reference>
<dbReference type="EMBL" id="OR769223">
    <property type="protein sequence ID" value="WQJ53774.1"/>
    <property type="molecule type" value="Genomic_DNA"/>
</dbReference>
<keyword evidence="2" id="KW-1185">Reference proteome</keyword>
<organism evidence="1 2">
    <name type="scientific">phage Lak_Megaphage_Sonny</name>
    <dbReference type="NCBI Taxonomy" id="3109229"/>
    <lineage>
        <taxon>Viruses</taxon>
        <taxon>Duplodnaviria</taxon>
        <taxon>Heunggongvirae</taxon>
        <taxon>Uroviricota</taxon>
        <taxon>Caudoviricetes</taxon>
        <taxon>Caudoviricetes code 15 clade</taxon>
    </lineage>
</organism>
<proteinExistence type="predicted"/>
<sequence>MNKKQLYESIMHSVSIEVRKALNESEKEMTPSEKIDAWMNGERKENIKACSPDKLREYYKICKRKGFDEGMEEIENVAKSRNIKLNESTHFNFE</sequence>
<evidence type="ECO:0000313" key="2">
    <source>
        <dbReference type="Proteomes" id="UP001358193"/>
    </source>
</evidence>
<protein>
    <submittedName>
        <fullName evidence="1">Uncharacterized protein</fullName>
    </submittedName>
</protein>
<accession>A0ABZ0Z411</accession>
<dbReference type="Proteomes" id="UP001358193">
    <property type="component" value="Segment"/>
</dbReference>
<name>A0ABZ0Z411_9CAUD</name>
<evidence type="ECO:0000313" key="1">
    <source>
        <dbReference type="EMBL" id="WQJ53774.1"/>
    </source>
</evidence>